<feature type="domain" description="BON" evidence="3">
    <location>
        <begin position="48"/>
        <end position="118"/>
    </location>
</feature>
<evidence type="ECO:0000313" key="4">
    <source>
        <dbReference type="EMBL" id="WZW59043.1"/>
    </source>
</evidence>
<feature type="chain" id="PRO_5045860606" evidence="2">
    <location>
        <begin position="23"/>
        <end position="122"/>
    </location>
</feature>
<feature type="signal peptide" evidence="2">
    <location>
        <begin position="1"/>
        <end position="22"/>
    </location>
</feature>
<reference evidence="4 5" key="1">
    <citation type="submission" date="2024-04" db="EMBL/GenBank/DDBJ databases">
        <title>Biological Control Activity of Plant Growth Promoting Rhizobacteria Burkholderia pyrrocinia BX1 against Tobacco black shank Introduction Tobacco black shank (TBS) caused by the oomycete Phytophthora. nicotianae (P. nicotianae) has become a destructive soil.</title>
        <authorList>
            <person name="Liu X."/>
            <person name="Shu C."/>
        </authorList>
    </citation>
    <scope>NUCLEOTIDE SEQUENCE [LARGE SCALE GENOMIC DNA]</scope>
    <source>
        <strain evidence="4 5">BX1</strain>
        <plasmid evidence="4 5">unnamed</plasmid>
    </source>
</reference>
<dbReference type="PROSITE" id="PS50914">
    <property type="entry name" value="BON"/>
    <property type="match status" value="1"/>
</dbReference>
<keyword evidence="5" id="KW-1185">Reference proteome</keyword>
<dbReference type="RefSeq" id="WP_342312281.1">
    <property type="nucleotide sequence ID" value="NZ_CP150851.1"/>
</dbReference>
<keyword evidence="2" id="KW-0732">Signal</keyword>
<sequence>MKTRFMIVVAGFVALSSAMCDAQSDTPAPQTTQSAMSPHAAKKAERAANRAFAKTVRQAIFRARGIGGAEITVFAKAKTGEVTLAGLITDESQEKVAVDAARKVSGVTSVTSQLELRLEAGQ</sequence>
<dbReference type="InterPro" id="IPR007055">
    <property type="entry name" value="BON_dom"/>
</dbReference>
<gene>
    <name evidence="4" type="ORF">WN985_35975</name>
</gene>
<evidence type="ECO:0000256" key="1">
    <source>
        <dbReference type="SAM" id="MobiDB-lite"/>
    </source>
</evidence>
<dbReference type="PANTHER" id="PTHR34606:SF15">
    <property type="entry name" value="BON DOMAIN-CONTAINING PROTEIN"/>
    <property type="match status" value="1"/>
</dbReference>
<feature type="compositionally biased region" description="Polar residues" evidence="1">
    <location>
        <begin position="23"/>
        <end position="36"/>
    </location>
</feature>
<dbReference type="PANTHER" id="PTHR34606">
    <property type="entry name" value="BON DOMAIN-CONTAINING PROTEIN"/>
    <property type="match status" value="1"/>
</dbReference>
<evidence type="ECO:0000256" key="2">
    <source>
        <dbReference type="SAM" id="SignalP"/>
    </source>
</evidence>
<dbReference type="InterPro" id="IPR051686">
    <property type="entry name" value="Lipoprotein_DolP"/>
</dbReference>
<evidence type="ECO:0000259" key="3">
    <source>
        <dbReference type="PROSITE" id="PS50914"/>
    </source>
</evidence>
<dbReference type="Proteomes" id="UP001484179">
    <property type="component" value="Plasmid unnamed"/>
</dbReference>
<feature type="region of interest" description="Disordered" evidence="1">
    <location>
        <begin position="23"/>
        <end position="43"/>
    </location>
</feature>
<organism evidence="4 5">
    <name type="scientific">Burkholderia pyrrocinia</name>
    <name type="common">Pseudomonas pyrrocinia</name>
    <dbReference type="NCBI Taxonomy" id="60550"/>
    <lineage>
        <taxon>Bacteria</taxon>
        <taxon>Pseudomonadati</taxon>
        <taxon>Pseudomonadota</taxon>
        <taxon>Betaproteobacteria</taxon>
        <taxon>Burkholderiales</taxon>
        <taxon>Burkholderiaceae</taxon>
        <taxon>Burkholderia</taxon>
        <taxon>Burkholderia cepacia complex</taxon>
    </lineage>
</organism>
<dbReference type="Gene3D" id="3.30.1340.30">
    <property type="match status" value="1"/>
</dbReference>
<proteinExistence type="predicted"/>
<accession>A0ABZ3BUZ2</accession>
<protein>
    <submittedName>
        <fullName evidence="4">BON domain-containing protein</fullName>
    </submittedName>
</protein>
<keyword evidence="4" id="KW-0614">Plasmid</keyword>
<dbReference type="Pfam" id="PF04972">
    <property type="entry name" value="BON"/>
    <property type="match status" value="1"/>
</dbReference>
<name>A0ABZ3BUZ2_BURPY</name>
<evidence type="ECO:0000313" key="5">
    <source>
        <dbReference type="Proteomes" id="UP001484179"/>
    </source>
</evidence>
<dbReference type="EMBL" id="CP150851">
    <property type="protein sequence ID" value="WZW59043.1"/>
    <property type="molecule type" value="Genomic_DNA"/>
</dbReference>
<geneLocation type="plasmid" evidence="4 5">
    <name>unnamed</name>
</geneLocation>